<dbReference type="InterPro" id="IPR036388">
    <property type="entry name" value="WH-like_DNA-bd_sf"/>
</dbReference>
<dbReference type="Pfam" id="PF01022">
    <property type="entry name" value="HTH_5"/>
    <property type="match status" value="1"/>
</dbReference>
<dbReference type="PROSITE" id="PS50987">
    <property type="entry name" value="HTH_ARSR_2"/>
    <property type="match status" value="1"/>
</dbReference>
<feature type="domain" description="HTH arsR-type" evidence="5">
    <location>
        <begin position="7"/>
        <end position="103"/>
    </location>
</feature>
<dbReference type="GO" id="GO:0003700">
    <property type="term" value="F:DNA-binding transcription factor activity"/>
    <property type="evidence" value="ECO:0007669"/>
    <property type="project" value="InterPro"/>
</dbReference>
<keyword evidence="2" id="KW-0238">DNA-binding</keyword>
<evidence type="ECO:0000256" key="1">
    <source>
        <dbReference type="ARBA" id="ARBA00023015"/>
    </source>
</evidence>
<dbReference type="EMBL" id="JXZB01000001">
    <property type="protein sequence ID" value="KIQ66776.1"/>
    <property type="molecule type" value="Genomic_DNA"/>
</dbReference>
<evidence type="ECO:0000256" key="4">
    <source>
        <dbReference type="SAM" id="MobiDB-lite"/>
    </source>
</evidence>
<evidence type="ECO:0000313" key="7">
    <source>
        <dbReference type="Proteomes" id="UP000032066"/>
    </source>
</evidence>
<evidence type="ECO:0000259" key="5">
    <source>
        <dbReference type="PROSITE" id="PS50987"/>
    </source>
</evidence>
<dbReference type="InterPro" id="IPR001845">
    <property type="entry name" value="HTH_ArsR_DNA-bd_dom"/>
</dbReference>
<keyword evidence="3" id="KW-0804">Transcription</keyword>
<dbReference type="CDD" id="cd00090">
    <property type="entry name" value="HTH_ARSR"/>
    <property type="match status" value="1"/>
</dbReference>
<evidence type="ECO:0000256" key="3">
    <source>
        <dbReference type="ARBA" id="ARBA00023163"/>
    </source>
</evidence>
<evidence type="ECO:0000256" key="2">
    <source>
        <dbReference type="ARBA" id="ARBA00023125"/>
    </source>
</evidence>
<dbReference type="AlphaFoldDB" id="A0A0D0P5B6"/>
<dbReference type="SUPFAM" id="SSF46785">
    <property type="entry name" value="Winged helix' DNA-binding domain"/>
    <property type="match status" value="1"/>
</dbReference>
<dbReference type="PANTHER" id="PTHR33154">
    <property type="entry name" value="TRANSCRIPTIONAL REGULATOR, ARSR FAMILY"/>
    <property type="match status" value="1"/>
</dbReference>
<dbReference type="SMART" id="SM00418">
    <property type="entry name" value="HTH_ARSR"/>
    <property type="match status" value="1"/>
</dbReference>
<dbReference type="Gene3D" id="1.10.10.10">
    <property type="entry name" value="Winged helix-like DNA-binding domain superfamily/Winged helix DNA-binding domain"/>
    <property type="match status" value="1"/>
</dbReference>
<dbReference type="RefSeq" id="WP_043908210.1">
    <property type="nucleotide sequence ID" value="NZ_JXZB01000001.1"/>
</dbReference>
<reference evidence="6 7" key="1">
    <citation type="submission" date="2015-02" db="EMBL/GenBank/DDBJ databases">
        <title>Draft genome sequence of Kitasatospora griseola MF730-N6, a bafilomycin, terpentecin and satosporin producer.</title>
        <authorList>
            <person name="Arens J.C."/>
            <person name="Haltli B."/>
            <person name="Kerr R.G."/>
        </authorList>
    </citation>
    <scope>NUCLEOTIDE SEQUENCE [LARGE SCALE GENOMIC DNA]</scope>
    <source>
        <strain evidence="6 7">MF730-N6</strain>
    </source>
</reference>
<dbReference type="PRINTS" id="PR00778">
    <property type="entry name" value="HTHARSR"/>
</dbReference>
<feature type="compositionally biased region" description="Basic and acidic residues" evidence="4">
    <location>
        <begin position="105"/>
        <end position="115"/>
    </location>
</feature>
<dbReference type="STRING" id="2064.TR51_04760"/>
<keyword evidence="7" id="KW-1185">Reference proteome</keyword>
<dbReference type="PATRIC" id="fig|2064.6.peg.1054"/>
<dbReference type="OrthoDB" id="4471357at2"/>
<keyword evidence="1" id="KW-0805">Transcription regulation</keyword>
<dbReference type="GO" id="GO:0003677">
    <property type="term" value="F:DNA binding"/>
    <property type="evidence" value="ECO:0007669"/>
    <property type="project" value="UniProtKB-KW"/>
</dbReference>
<dbReference type="Proteomes" id="UP000032066">
    <property type="component" value="Unassembled WGS sequence"/>
</dbReference>
<dbReference type="InterPro" id="IPR011991">
    <property type="entry name" value="ArsR-like_HTH"/>
</dbReference>
<organism evidence="6 7">
    <name type="scientific">Kitasatospora griseola</name>
    <name type="common">Streptomyces griseolosporeus</name>
    <dbReference type="NCBI Taxonomy" id="2064"/>
    <lineage>
        <taxon>Bacteria</taxon>
        <taxon>Bacillati</taxon>
        <taxon>Actinomycetota</taxon>
        <taxon>Actinomycetes</taxon>
        <taxon>Kitasatosporales</taxon>
        <taxon>Streptomycetaceae</taxon>
        <taxon>Kitasatospora</taxon>
    </lineage>
</organism>
<name>A0A0D0P5B6_KITGR</name>
<comment type="caution">
    <text evidence="6">The sequence shown here is derived from an EMBL/GenBank/DDBJ whole genome shotgun (WGS) entry which is preliminary data.</text>
</comment>
<protein>
    <submittedName>
        <fullName evidence="6">ArsR family transcriptional regulator</fullName>
    </submittedName>
</protein>
<evidence type="ECO:0000313" key="6">
    <source>
        <dbReference type="EMBL" id="KIQ66776.1"/>
    </source>
</evidence>
<feature type="region of interest" description="Disordered" evidence="4">
    <location>
        <begin position="96"/>
        <end position="115"/>
    </location>
</feature>
<gene>
    <name evidence="6" type="ORF">TR51_04760</name>
</gene>
<sequence length="115" mass="12928">MVDAEGHPSRDEMELAAILNALSDPLRYRIVQEFAELPDGTERTCLSFELGVSKSTLSHHFRILRESGLVQQINRGNSRKAHLRREDLEARFPGLLDLIGQNPPPRRDPADDADA</sequence>
<dbReference type="PANTHER" id="PTHR33154:SF12">
    <property type="entry name" value="TRANSCRIPTIONAL REGULATORY PROTEIN"/>
    <property type="match status" value="1"/>
</dbReference>
<dbReference type="InterPro" id="IPR051081">
    <property type="entry name" value="HTH_MetalResp_TranReg"/>
</dbReference>
<proteinExistence type="predicted"/>
<accession>A0A0D0P5B6</accession>
<dbReference type="InterPro" id="IPR036390">
    <property type="entry name" value="WH_DNA-bd_sf"/>
</dbReference>